<feature type="coiled-coil region" evidence="11">
    <location>
        <begin position="1282"/>
        <end position="1313"/>
    </location>
</feature>
<dbReference type="Pfam" id="PF24874">
    <property type="entry name" value="Piezo_THU9_anchor"/>
    <property type="match status" value="1"/>
</dbReference>
<feature type="transmembrane region" description="Helical" evidence="10">
    <location>
        <begin position="1906"/>
        <end position="1923"/>
    </location>
</feature>
<evidence type="ECO:0000256" key="4">
    <source>
        <dbReference type="ARBA" id="ARBA00022475"/>
    </source>
</evidence>
<feature type="transmembrane region" description="Helical" evidence="10">
    <location>
        <begin position="1696"/>
        <end position="1715"/>
    </location>
</feature>
<feature type="transmembrane region" description="Helical" evidence="10">
    <location>
        <begin position="189"/>
        <end position="222"/>
    </location>
</feature>
<comment type="caution">
    <text evidence="10">Lacks conserved residue(s) required for the propagation of feature annotation.</text>
</comment>
<reference evidence="18" key="1">
    <citation type="submission" date="2023-06" db="EMBL/GenBank/DDBJ databases">
        <title>Genomic analysis of the entomopathogenic nematode Steinernema hermaphroditum.</title>
        <authorList>
            <person name="Schwarz E.M."/>
            <person name="Heppert J.K."/>
            <person name="Baniya A."/>
            <person name="Schwartz H.T."/>
            <person name="Tan C.-H."/>
            <person name="Antoshechkin I."/>
            <person name="Sternberg P.W."/>
            <person name="Goodrich-Blair H."/>
            <person name="Dillman A.R."/>
        </authorList>
    </citation>
    <scope>NUCLEOTIDE SEQUENCE</scope>
    <source>
        <strain evidence="18">PS9179</strain>
        <tissue evidence="18">Whole animal</tissue>
    </source>
</reference>
<feature type="compositionally biased region" description="Acidic residues" evidence="12">
    <location>
        <begin position="1470"/>
        <end position="1481"/>
    </location>
</feature>
<feature type="transmembrane region" description="Helical" evidence="10">
    <location>
        <begin position="31"/>
        <end position="51"/>
    </location>
</feature>
<feature type="transmembrane region" description="Helical" evidence="10">
    <location>
        <begin position="1169"/>
        <end position="1192"/>
    </location>
</feature>
<feature type="transmembrane region" description="Helical" evidence="10">
    <location>
        <begin position="60"/>
        <end position="81"/>
    </location>
</feature>
<evidence type="ECO:0000256" key="5">
    <source>
        <dbReference type="ARBA" id="ARBA00022692"/>
    </source>
</evidence>
<feature type="transmembrane region" description="Helical" evidence="10">
    <location>
        <begin position="562"/>
        <end position="579"/>
    </location>
</feature>
<feature type="region of interest" description="Disordered" evidence="12">
    <location>
        <begin position="1452"/>
        <end position="1487"/>
    </location>
</feature>
<keyword evidence="11" id="KW-0175">Coiled coil</keyword>
<feature type="transmembrane region" description="Helical" evidence="10">
    <location>
        <begin position="433"/>
        <end position="454"/>
    </location>
</feature>
<dbReference type="InterPro" id="IPR031805">
    <property type="entry name" value="Piezo_TM25-28"/>
</dbReference>
<organism evidence="18 19">
    <name type="scientific">Steinernema hermaphroditum</name>
    <dbReference type="NCBI Taxonomy" id="289476"/>
    <lineage>
        <taxon>Eukaryota</taxon>
        <taxon>Metazoa</taxon>
        <taxon>Ecdysozoa</taxon>
        <taxon>Nematoda</taxon>
        <taxon>Chromadorea</taxon>
        <taxon>Rhabditida</taxon>
        <taxon>Tylenchina</taxon>
        <taxon>Panagrolaimomorpha</taxon>
        <taxon>Strongyloidoidea</taxon>
        <taxon>Steinernematidae</taxon>
        <taxon>Steinernema</taxon>
    </lineage>
</organism>
<dbReference type="GO" id="GO:0005261">
    <property type="term" value="F:monoatomic cation channel activity"/>
    <property type="evidence" value="ECO:0007669"/>
    <property type="project" value="TreeGrafter"/>
</dbReference>
<feature type="transmembrane region" description="Helical" evidence="10">
    <location>
        <begin position="940"/>
        <end position="958"/>
    </location>
</feature>
<evidence type="ECO:0000259" key="16">
    <source>
        <dbReference type="Pfam" id="PF24871"/>
    </source>
</evidence>
<feature type="transmembrane region" description="Helical" evidence="10">
    <location>
        <begin position="964"/>
        <end position="983"/>
    </location>
</feature>
<evidence type="ECO:0000256" key="2">
    <source>
        <dbReference type="ARBA" id="ARBA00007821"/>
    </source>
</evidence>
<feature type="transmembrane region" description="Helical" evidence="10">
    <location>
        <begin position="266"/>
        <end position="286"/>
    </location>
</feature>
<feature type="transmembrane region" description="Helical" evidence="10">
    <location>
        <begin position="1842"/>
        <end position="1861"/>
    </location>
</feature>
<gene>
    <name evidence="18" type="ORF">QR680_003011</name>
</gene>
<keyword evidence="5 10" id="KW-0812">Transmembrane</keyword>
<dbReference type="GO" id="GO:0005886">
    <property type="term" value="C:plasma membrane"/>
    <property type="evidence" value="ECO:0007669"/>
    <property type="project" value="UniProtKB-SubCell"/>
</dbReference>
<sequence length="2396" mass="273029">MPSASVKTFFYRVLLPAALFSGAFIRPSFISLAYVILGLFGPAFPSIYAGLPVSRSTKSYLLFTVVVALACSIAQFVYQIYEHVVYPRSQDFTNKCNTTLVYWCRQVGLSRMVEANGFPGMSVILPEIIVLAVSLITLIVCSLSTSVPSKRSTTSQMVQPVRADRPISISGGYGTRPVVPALKRLSDIAIVLLFAVVGAIQPSILNSCYFSAFILVSFWWAIHTPLDRANFNRIKLFVVCFLAIHFIAIFVYQIEVVHTDFKPQSLAARLIGLSPLLTLQCQGLYAWETTKWTAFANAIAVICAFHIVLLQYQWTKNGITAMYRSNDEDGSSVHEELLSQEDPDGGHELSTMSRVSASDLDKQKITHIFNGAGSGNFLSHALISICSFLLHHCYAVAMLAMMTWALLYHSVFGLVFLVAACVIWIFRNTRKVTFAVSPLLLLYALSLLIIQYVYSLDWGAEGSRISSDILTLIGLILAPTRTSAFTTLLIKTGLSLPLFILLRLHLRERHYNSLTDHDRLKRFTYGTFGTSRLDLSQSQANHDSQLQVVQSHQTVSYITRTLAKYWIFIVVVVLLVNAIPTPPVFYTVGYFLFWSTLILIFLTSFGLFRATLRLFWTLLILYTSVVIIALYCYQFGPIPKWWDNLTGLSKEWNADIGLINYKLQEQSNGTFVLRLIGPISLFAVVVMQLKFFHDPWVQLVRPPVQAEGCVAAELAQRDECNGDLVELSITSDVAGLVSRGSSRRSYIPSLTGRSFFDQAKNAVTDIVEVIWRLAEVHVKKVVLIILLSVAVNQVCALNFVVVVMACMAVCIPTFAGLIAMGLCVYLMVLGAAKMVFQMHFVYQNATEDYANCSNLNYDSNVSFVGWLGFKKNPNVYDELSIIIVSLISLAALVFVSYRQRHARLRRCESQPPPGIVFPDAAPNDFDLSFLHCIKFFLNYGFYKFGLEISMCLMVAVAWTRMDLIGAITVILLFIFCMSSRIACRRMWPIFLIYLTALIPLQYAVFVGLPPQYCIAYPWSHMLHNPNQNYNLIQWLDLASYNVERNFSVLIVDFLLFLAVAAQERVFRAEGADHPAGENTSIYTNREFAFHSDNPHYDFVSRQKSSVDFFKMVIFMYGHWITLVMVFVAGLGGTSLFALGYLVLAFWMLWQGNNLYTMKNYRRTVGRWNSLVFYTVIVMFCKVALQVVGCVYLKQLVDFCFLRQLFSIECVVPHMRTDIFDGPSTFPKTCFASAKETMIGFDALSFVMLIFQLRILHSWYFQYCMLDFRSELVLSNRGAVLTNQLIEKEMKEQNQQQKRKLDEIKQRTSAIRKRYEEQLAKGTEVFRPETYGQDLYYDQHMPARRILRRMTSDFDENDPCPGYSLKYVQQMQKFPAKRAGDYYMFDYDPRTDDLVQPVESFVPEVTPGAGDFDKLDPAQLVHAALQHDTDLEGTLNAIETAEQIKDEEQRMISAVRAPSKTSVQRSISDGGENEEESDDGEEEPPKPLSERIKSVLRFVGKIASNACDWFSALLNRQSRDHRYVAYVLSKEKEKLKSHMRENLYDVWKPIVEIGREWERRDLHCVSSESDIERLENEAHDRWIQKKVVLRLLTAIGNWVAAHTDLLCYFMAIIAHARCCGLITMPLPLLVFFWGTLASPRPSKIFWVTMITYTQLVILLKFVFQFGFFPWNAESWISLNQKKVYDVPRVLGIQKMDYFAFWDVALLISLFFHRYMLRRLGLWKDANVSDTFQNGPEQQIINTEERAAEQQTGQDQEAGPSNATSDTEQNDPNPNNAGIPEPERGAFSSFIYKLFHPKFYYIRDLYPYMFLLDVLCFFIVSFGYSSFGEGGTGDVLKDIQTNRVPLTFVIMLIVISMMIVIDRGLYLRKAVICKLIYQMILVLFMHIWIFFVLPTITQTAALSNRTAQVLYIVKCIYLLISAWQIRNGYPTLCIGNWITHSYGLMNMVFFKIFMAIPFLFELRTSIDWTWTDTSMPLFDFFNMENFYATIYNIKCARNYEQAFPAPRGVPKAASVKYMMGLPMIIILVLIIWCPLLAFSLLNRIGQVVMPDHVKLTVGLEGYPALYTMDSQGLELMALNESELSSLRLKYANANVSDFQRSRTAVSFLDDYTSSDTLKVRFRPESEVFWDISGESLNAMYHELSKGTKPLKLSVQLEFVRPRMDKTKEPTRHSSEVFVILGKNDELRTNFARMLEDMANSSQSAIYGPVVFPEALPPFVVVPNEGEVKPASALLDVYGKISDTYSGLNFTVSTSDVGLRRLWVGQMNVPSSIETMLPPREEISYGAKDKYYVEIVAFVDRVFPSIISKYVQGGIIAMYIAVVFLVGKFLRGFITNKPTDVIITEIPNADYLLKICLDIYLVREAKDFVLEQDLFAKLIFLFRSPATLIKWTKFKVKNE</sequence>
<proteinExistence type="inferred from homology"/>
<feature type="domain" description="Piezo TM1-24" evidence="16">
    <location>
        <begin position="26"/>
        <end position="698"/>
    </location>
</feature>
<feature type="transmembrane region" description="Helical" evidence="10">
    <location>
        <begin position="879"/>
        <end position="897"/>
    </location>
</feature>
<dbReference type="InterPro" id="IPR056769">
    <property type="entry name" value="Piezo_TM1-24"/>
</dbReference>
<feature type="transmembrane region" description="Helical" evidence="10">
    <location>
        <begin position="406"/>
        <end position="426"/>
    </location>
</feature>
<evidence type="ECO:0000256" key="9">
    <source>
        <dbReference type="ARBA" id="ARBA00023303"/>
    </source>
</evidence>
<comment type="similarity">
    <text evidence="2 10">Belongs to the PIEZO (TC 1.A.75) family.</text>
</comment>
<feature type="region of interest" description="Disordered" evidence="12">
    <location>
        <begin position="1743"/>
        <end position="1777"/>
    </location>
</feature>
<feature type="domain" description="Piezo THU9 and anchor" evidence="17">
    <location>
        <begin position="1801"/>
        <end position="2037"/>
    </location>
</feature>
<evidence type="ECO:0000256" key="8">
    <source>
        <dbReference type="ARBA" id="ARBA00023136"/>
    </source>
</evidence>
<feature type="transmembrane region" description="Helical" evidence="10">
    <location>
        <begin position="990"/>
        <end position="1008"/>
    </location>
</feature>
<evidence type="ECO:0000313" key="18">
    <source>
        <dbReference type="EMBL" id="KAK0399373.1"/>
    </source>
</evidence>
<comment type="subcellular location">
    <subcellularLocation>
        <location evidence="1">Cell membrane</location>
        <topology evidence="1">Multi-pass membrane protein</topology>
    </subcellularLocation>
    <subcellularLocation>
        <location evidence="10">Membrane</location>
        <topology evidence="10">Multi-pass membrane protein</topology>
    </subcellularLocation>
</comment>
<evidence type="ECO:0000256" key="1">
    <source>
        <dbReference type="ARBA" id="ARBA00004651"/>
    </source>
</evidence>
<feature type="transmembrane region" description="Helical" evidence="10">
    <location>
        <begin position="377"/>
        <end position="400"/>
    </location>
</feature>
<dbReference type="GO" id="GO:0050982">
    <property type="term" value="P:detection of mechanical stimulus"/>
    <property type="evidence" value="ECO:0007669"/>
    <property type="project" value="TreeGrafter"/>
</dbReference>
<feature type="transmembrane region" description="Helical" evidence="10">
    <location>
        <begin position="1643"/>
        <end position="1667"/>
    </location>
</feature>
<dbReference type="InterPro" id="IPR056770">
    <property type="entry name" value="Piezo_THU9_anchor"/>
</dbReference>
<evidence type="ECO:0000256" key="12">
    <source>
        <dbReference type="SAM" id="MobiDB-lite"/>
    </source>
</evidence>
<feature type="transmembrane region" description="Helical" evidence="10">
    <location>
        <begin position="1873"/>
        <end position="1894"/>
    </location>
</feature>
<comment type="caution">
    <text evidence="18">The sequence shown here is derived from an EMBL/GenBank/DDBJ whole genome shotgun (WGS) entry which is preliminary data.</text>
</comment>
<dbReference type="Pfam" id="PF15917">
    <property type="entry name" value="Piezo_TM25-28"/>
    <property type="match status" value="1"/>
</dbReference>
<evidence type="ECO:0000256" key="7">
    <source>
        <dbReference type="ARBA" id="ARBA00023065"/>
    </source>
</evidence>
<protein>
    <recommendedName>
        <fullName evidence="10">Piezo-type mechanosensitive ion channel component</fullName>
    </recommendedName>
</protein>
<keyword evidence="6 10" id="KW-1133">Transmembrane helix</keyword>
<feature type="domain" description="Piezo transmembrane helical unit" evidence="15">
    <location>
        <begin position="1600"/>
        <end position="1722"/>
    </location>
</feature>
<feature type="transmembrane region" description="Helical" evidence="10">
    <location>
        <begin position="795"/>
        <end position="828"/>
    </location>
</feature>
<feature type="compositionally biased region" description="Polar residues" evidence="12">
    <location>
        <begin position="1747"/>
        <end position="1774"/>
    </location>
</feature>
<evidence type="ECO:0000259" key="17">
    <source>
        <dbReference type="Pfam" id="PF24874"/>
    </source>
</evidence>
<feature type="transmembrane region" description="Helical" evidence="10">
    <location>
        <begin position="234"/>
        <end position="254"/>
    </location>
</feature>
<keyword evidence="4" id="KW-1003">Cell membrane</keyword>
<dbReference type="Pfam" id="PF12166">
    <property type="entry name" value="Piezo_cap"/>
    <property type="match status" value="1"/>
</dbReference>
<dbReference type="PANTHER" id="PTHR13167:SF25">
    <property type="entry name" value="PIEZO-TYPE MECHANOSENSITIVE ION CHANNEL COMPONENT"/>
    <property type="match status" value="1"/>
</dbReference>
<evidence type="ECO:0000259" key="14">
    <source>
        <dbReference type="Pfam" id="PF15917"/>
    </source>
</evidence>
<feature type="transmembrane region" description="Helical" evidence="10">
    <location>
        <begin position="1803"/>
        <end position="1822"/>
    </location>
</feature>
<dbReference type="GO" id="GO:0008381">
    <property type="term" value="F:mechanosensitive monoatomic ion channel activity"/>
    <property type="evidence" value="ECO:0007669"/>
    <property type="project" value="InterPro"/>
</dbReference>
<dbReference type="InterPro" id="IPR031334">
    <property type="entry name" value="Piezo_cap_dom"/>
</dbReference>
<keyword evidence="9 10" id="KW-0407">Ion channel</keyword>
<feature type="transmembrane region" description="Helical" evidence="10">
    <location>
        <begin position="292"/>
        <end position="312"/>
    </location>
</feature>
<feature type="transmembrane region" description="Helical" evidence="10">
    <location>
        <begin position="2307"/>
        <end position="2327"/>
    </location>
</feature>
<feature type="transmembrane region" description="Helical" evidence="10">
    <location>
        <begin position="1119"/>
        <end position="1149"/>
    </location>
</feature>
<evidence type="ECO:0000313" key="19">
    <source>
        <dbReference type="Proteomes" id="UP001175271"/>
    </source>
</evidence>
<accession>A0AA39H6Y3</accession>
<keyword evidence="7" id="KW-0406">Ion transport</keyword>
<feature type="transmembrane region" description="Helical" evidence="10">
    <location>
        <begin position="484"/>
        <end position="504"/>
    </location>
</feature>
<feature type="domain" description="Piezo non-specific cation channel cap" evidence="13">
    <location>
        <begin position="2088"/>
        <end position="2390"/>
    </location>
</feature>
<dbReference type="PANTHER" id="PTHR13167">
    <property type="entry name" value="PIEZO-TYPE MECHANOSENSITIVE ION CHANNEL COMPONENT"/>
    <property type="match status" value="1"/>
</dbReference>
<evidence type="ECO:0000259" key="13">
    <source>
        <dbReference type="Pfam" id="PF12166"/>
    </source>
</evidence>
<evidence type="ECO:0000256" key="11">
    <source>
        <dbReference type="SAM" id="Coils"/>
    </source>
</evidence>
<dbReference type="GO" id="GO:0071260">
    <property type="term" value="P:cellular response to mechanical stimulus"/>
    <property type="evidence" value="ECO:0007669"/>
    <property type="project" value="TreeGrafter"/>
</dbReference>
<dbReference type="InterPro" id="IPR027272">
    <property type="entry name" value="Piezo"/>
</dbReference>
<feature type="transmembrane region" description="Helical" evidence="10">
    <location>
        <begin position="128"/>
        <end position="147"/>
    </location>
</feature>
<feature type="transmembrane region" description="Helical" evidence="10">
    <location>
        <begin position="615"/>
        <end position="636"/>
    </location>
</feature>
<evidence type="ECO:0000256" key="3">
    <source>
        <dbReference type="ARBA" id="ARBA00022448"/>
    </source>
</evidence>
<keyword evidence="19" id="KW-1185">Reference proteome</keyword>
<dbReference type="InterPro" id="IPR056768">
    <property type="entry name" value="THU_Piezo"/>
</dbReference>
<keyword evidence="8 10" id="KW-0472">Membrane</keyword>
<dbReference type="Pfam" id="PF24871">
    <property type="entry name" value="Piezo_TM1-24"/>
    <property type="match status" value="1"/>
</dbReference>
<feature type="transmembrane region" description="Helical" evidence="10">
    <location>
        <begin position="1607"/>
        <end position="1631"/>
    </location>
</feature>
<feature type="transmembrane region" description="Helical" evidence="10">
    <location>
        <begin position="1935"/>
        <end position="1958"/>
    </location>
</feature>
<evidence type="ECO:0000259" key="15">
    <source>
        <dbReference type="Pfam" id="PF23188"/>
    </source>
</evidence>
<name>A0AA39H6Y3_9BILA</name>
<feature type="transmembrane region" description="Helical" evidence="10">
    <location>
        <begin position="9"/>
        <end position="25"/>
    </location>
</feature>
<dbReference type="Proteomes" id="UP001175271">
    <property type="component" value="Unassembled WGS sequence"/>
</dbReference>
<dbReference type="GO" id="GO:0042391">
    <property type="term" value="P:regulation of membrane potential"/>
    <property type="evidence" value="ECO:0007669"/>
    <property type="project" value="TreeGrafter"/>
</dbReference>
<dbReference type="Pfam" id="PF23188">
    <property type="entry name" value="THU_Piezo1"/>
    <property type="match status" value="1"/>
</dbReference>
<keyword evidence="3" id="KW-0813">Transport</keyword>
<dbReference type="EMBL" id="JAUCMV010000005">
    <property type="protein sequence ID" value="KAK0399373.1"/>
    <property type="molecule type" value="Genomic_DNA"/>
</dbReference>
<evidence type="ECO:0000256" key="6">
    <source>
        <dbReference type="ARBA" id="ARBA00022989"/>
    </source>
</evidence>
<feature type="domain" description="Piezo TM25-28" evidence="14">
    <location>
        <begin position="1090"/>
        <end position="1390"/>
    </location>
</feature>
<evidence type="ECO:0000256" key="10">
    <source>
        <dbReference type="RuleBase" id="RU362023"/>
    </source>
</evidence>
<feature type="transmembrane region" description="Helical" evidence="10">
    <location>
        <begin position="585"/>
        <end position="608"/>
    </location>
</feature>
<feature type="transmembrane region" description="Helical" evidence="10">
    <location>
        <begin position="2015"/>
        <end position="2039"/>
    </location>
</feature>